<dbReference type="Gene3D" id="1.25.40.20">
    <property type="entry name" value="Ankyrin repeat-containing domain"/>
    <property type="match status" value="1"/>
</dbReference>
<reference evidence="4 5" key="1">
    <citation type="journal article" date="2013" name="Genome Announc.">
        <title>Complete Genome Sequence of the Porcine Strain Brachyspira pilosicoli P43/6/78(T.).</title>
        <authorList>
            <person name="Lin C."/>
            <person name="den Bakker H.C."/>
            <person name="Suzuki H."/>
            <person name="Lefebure T."/>
            <person name="Ponnala L."/>
            <person name="Sun Q."/>
            <person name="Stanhope M.J."/>
            <person name="Wiedmann M."/>
            <person name="Duhamel G.E."/>
        </authorList>
    </citation>
    <scope>NUCLEOTIDE SEQUENCE [LARGE SCALE GENOMIC DNA]</scope>
    <source>
        <strain evidence="4 5">P43/6/78</strain>
    </source>
</reference>
<sequence>MKRILFIILIVLSVVLFSCKKESEVSVNNNNKVYVSDPNNIYHKEYTNVVKVNGKFVDTKSAYAFAYEGREEGEYSEEYDIFDAIRNHSLKRVAELIENDNQLINDTISTDESEYSEFMDDSYSIDGATPLIFAIFYRDLGIMKYLLDNNADPYIKDEDGWNAFLWACGTGSAEEVKMLVQAHPDLVDSRNIYDANGLHIASLNDNLEVIKYLVNDLDFDINSTDEDGDGVLYYANDTETTELLESLGAEN</sequence>
<dbReference type="AlphaFoldDB" id="A0A3B6VHY2"/>
<keyword evidence="5" id="KW-1185">Reference proteome</keyword>
<accession>A0A3B6VHY2</accession>
<evidence type="ECO:0000256" key="2">
    <source>
        <dbReference type="ARBA" id="ARBA00023043"/>
    </source>
</evidence>
<dbReference type="PANTHER" id="PTHR24188:SF29">
    <property type="entry name" value="GH09064P"/>
    <property type="match status" value="1"/>
</dbReference>
<dbReference type="RefSeq" id="WP_015273879.1">
    <property type="nucleotide sequence ID" value="NC_019908.1"/>
</dbReference>
<dbReference type="PROSITE" id="PS50297">
    <property type="entry name" value="ANK_REP_REGION"/>
    <property type="match status" value="1"/>
</dbReference>
<organism evidence="4 5">
    <name type="scientific">Brachyspira pilosicoli P43/6/78</name>
    <dbReference type="NCBI Taxonomy" id="1042417"/>
    <lineage>
        <taxon>Bacteria</taxon>
        <taxon>Pseudomonadati</taxon>
        <taxon>Spirochaetota</taxon>
        <taxon>Spirochaetia</taxon>
        <taxon>Brachyspirales</taxon>
        <taxon>Brachyspiraceae</taxon>
        <taxon>Brachyspira</taxon>
    </lineage>
</organism>
<evidence type="ECO:0000313" key="5">
    <source>
        <dbReference type="Proteomes" id="UP000010793"/>
    </source>
</evidence>
<feature type="repeat" description="ANK" evidence="3">
    <location>
        <begin position="126"/>
        <end position="158"/>
    </location>
</feature>
<dbReference type="PANTHER" id="PTHR24188">
    <property type="entry name" value="ANKYRIN REPEAT PROTEIN"/>
    <property type="match status" value="1"/>
</dbReference>
<dbReference type="SMART" id="SM00248">
    <property type="entry name" value="ANK"/>
    <property type="match status" value="3"/>
</dbReference>
<dbReference type="PROSITE" id="PS51257">
    <property type="entry name" value="PROKAR_LIPOPROTEIN"/>
    <property type="match status" value="1"/>
</dbReference>
<evidence type="ECO:0000313" key="4">
    <source>
        <dbReference type="EMBL" id="AGA65530.1"/>
    </source>
</evidence>
<dbReference type="InterPro" id="IPR036770">
    <property type="entry name" value="Ankyrin_rpt-contain_sf"/>
</dbReference>
<dbReference type="InterPro" id="IPR002110">
    <property type="entry name" value="Ankyrin_rpt"/>
</dbReference>
<evidence type="ECO:0000256" key="3">
    <source>
        <dbReference type="PROSITE-ProRule" id="PRU00023"/>
    </source>
</evidence>
<keyword evidence="1" id="KW-0677">Repeat</keyword>
<dbReference type="PROSITE" id="PS50088">
    <property type="entry name" value="ANK_REPEAT"/>
    <property type="match status" value="1"/>
</dbReference>
<evidence type="ECO:0000256" key="1">
    <source>
        <dbReference type="ARBA" id="ARBA00022737"/>
    </source>
</evidence>
<dbReference type="SUPFAM" id="SSF48403">
    <property type="entry name" value="Ankyrin repeat"/>
    <property type="match status" value="1"/>
</dbReference>
<proteinExistence type="predicted"/>
<dbReference type="Pfam" id="PF12796">
    <property type="entry name" value="Ank_2"/>
    <property type="match status" value="1"/>
</dbReference>
<dbReference type="KEGG" id="bpip:BPP43_00860"/>
<dbReference type="Proteomes" id="UP000010793">
    <property type="component" value="Chromosome"/>
</dbReference>
<name>A0A3B6VHY2_BRAPL</name>
<gene>
    <name evidence="4" type="ORF">BPP43_00860</name>
</gene>
<keyword evidence="2 3" id="KW-0040">ANK repeat</keyword>
<dbReference type="EMBL" id="CP002873">
    <property type="protein sequence ID" value="AGA65530.1"/>
    <property type="molecule type" value="Genomic_DNA"/>
</dbReference>
<protein>
    <submittedName>
        <fullName evidence="4">Putative ankyrin repeat containing protein</fullName>
    </submittedName>
</protein>